<evidence type="ECO:0000313" key="1">
    <source>
        <dbReference type="EMBL" id="EER32022.1"/>
    </source>
</evidence>
<evidence type="ECO:0000313" key="2">
    <source>
        <dbReference type="Proteomes" id="UP000002037"/>
    </source>
</evidence>
<dbReference type="OrthoDB" id="4015512at2759"/>
<dbReference type="eggNOG" id="ENOG502RA5E">
    <property type="taxonomic scope" value="Eukaryota"/>
</dbReference>
<protein>
    <submittedName>
        <fullName evidence="1">Uncharacterized protein</fullName>
    </submittedName>
</protein>
<dbReference type="RefSeq" id="XP_002550507.1">
    <property type="nucleotide sequence ID" value="XM_002550461.1"/>
</dbReference>
<dbReference type="VEuPathDB" id="FungiDB:CTRG_04805"/>
<dbReference type="AlphaFoldDB" id="C5MFG2"/>
<sequence length="248" mass="29438">MFMKDAFEKYYDNVNKNIERMKREKKLIVSCRPMQTTSQTRQPLSNITSQFNKQPTSKINKPVTSTRKLLSQFEIKPKRKISIKKYDFKLLENRGFNNKYTRIENEFTKNNKDPLVNAFVAKLETFINWFKLNRFQYKVQEKDGQDSKANVINENIIENTIRSNYIRPEYSKVSTQATHKILQVNELSDFMYVVKVCSRNGEEKIVMLMSVGDNKVKVDDRINLKALSYKMDYKGKPLEVYIRWQLVI</sequence>
<reference evidence="1 2" key="1">
    <citation type="journal article" date="2009" name="Nature">
        <title>Evolution of pathogenicity and sexual reproduction in eight Candida genomes.</title>
        <authorList>
            <person name="Butler G."/>
            <person name="Rasmussen M.D."/>
            <person name="Lin M.F."/>
            <person name="Santos M.A."/>
            <person name="Sakthikumar S."/>
            <person name="Munro C.A."/>
            <person name="Rheinbay E."/>
            <person name="Grabherr M."/>
            <person name="Forche A."/>
            <person name="Reedy J.L."/>
            <person name="Agrafioti I."/>
            <person name="Arnaud M.B."/>
            <person name="Bates S."/>
            <person name="Brown A.J."/>
            <person name="Brunke S."/>
            <person name="Costanzo M.C."/>
            <person name="Fitzpatrick D.A."/>
            <person name="de Groot P.W."/>
            <person name="Harris D."/>
            <person name="Hoyer L.L."/>
            <person name="Hube B."/>
            <person name="Klis F.M."/>
            <person name="Kodira C."/>
            <person name="Lennard N."/>
            <person name="Logue M.E."/>
            <person name="Martin R."/>
            <person name="Neiman A.M."/>
            <person name="Nikolaou E."/>
            <person name="Quail M.A."/>
            <person name="Quinn J."/>
            <person name="Santos M.C."/>
            <person name="Schmitzberger F.F."/>
            <person name="Sherlock G."/>
            <person name="Shah P."/>
            <person name="Silverstein K.A."/>
            <person name="Skrzypek M.S."/>
            <person name="Soll D."/>
            <person name="Staggs R."/>
            <person name="Stansfield I."/>
            <person name="Stumpf M.P."/>
            <person name="Sudbery P.E."/>
            <person name="Srikantha T."/>
            <person name="Zeng Q."/>
            <person name="Berman J."/>
            <person name="Berriman M."/>
            <person name="Heitman J."/>
            <person name="Gow N.A."/>
            <person name="Lorenz M.C."/>
            <person name="Birren B.W."/>
            <person name="Kellis M."/>
            <person name="Cuomo C.A."/>
        </authorList>
    </citation>
    <scope>NUCLEOTIDE SEQUENCE [LARGE SCALE GENOMIC DNA]</scope>
    <source>
        <strain evidence="2">ATCC MYA-3404 / T1</strain>
    </source>
</reference>
<name>C5MFG2_CANTT</name>
<dbReference type="Proteomes" id="UP000002037">
    <property type="component" value="Unassembled WGS sequence"/>
</dbReference>
<accession>C5MFG2</accession>
<dbReference type="GeneID" id="8296514"/>
<dbReference type="HOGENOM" id="CLU_1120035_0_0_1"/>
<gene>
    <name evidence="1" type="ORF">CTRG_04805</name>
</gene>
<organism evidence="1 2">
    <name type="scientific">Candida tropicalis (strain ATCC MYA-3404 / T1)</name>
    <name type="common">Yeast</name>
    <dbReference type="NCBI Taxonomy" id="294747"/>
    <lineage>
        <taxon>Eukaryota</taxon>
        <taxon>Fungi</taxon>
        <taxon>Dikarya</taxon>
        <taxon>Ascomycota</taxon>
        <taxon>Saccharomycotina</taxon>
        <taxon>Pichiomycetes</taxon>
        <taxon>Debaryomycetaceae</taxon>
        <taxon>Candida/Lodderomyces clade</taxon>
        <taxon>Candida</taxon>
    </lineage>
</organism>
<keyword evidence="2" id="KW-1185">Reference proteome</keyword>
<proteinExistence type="predicted"/>
<dbReference type="EMBL" id="GG692400">
    <property type="protein sequence ID" value="EER32022.1"/>
    <property type="molecule type" value="Genomic_DNA"/>
</dbReference>
<dbReference type="KEGG" id="ctp:CTRG_04805"/>